<dbReference type="AlphaFoldDB" id="A0A176WTH6"/>
<accession>A0A176WTH6</accession>
<evidence type="ECO:0000313" key="3">
    <source>
        <dbReference type="Proteomes" id="UP000077202"/>
    </source>
</evidence>
<protein>
    <submittedName>
        <fullName evidence="2">Uncharacterized protein</fullName>
    </submittedName>
</protein>
<gene>
    <name evidence="2" type="ORF">AXG93_2841s1160</name>
</gene>
<organism evidence="2 3">
    <name type="scientific">Marchantia polymorpha subsp. ruderalis</name>
    <dbReference type="NCBI Taxonomy" id="1480154"/>
    <lineage>
        <taxon>Eukaryota</taxon>
        <taxon>Viridiplantae</taxon>
        <taxon>Streptophyta</taxon>
        <taxon>Embryophyta</taxon>
        <taxon>Marchantiophyta</taxon>
        <taxon>Marchantiopsida</taxon>
        <taxon>Marchantiidae</taxon>
        <taxon>Marchantiales</taxon>
        <taxon>Marchantiaceae</taxon>
        <taxon>Marchantia</taxon>
    </lineage>
</organism>
<proteinExistence type="predicted"/>
<sequence>MVGVAEPEENTPGAFAPQRGTCHLISVQHMKVRTHAPSSIRKEGEMQGEQACGRKEGRKGEGKKAGAGAGALAGLVIMGQDRGTSQKSWCCRRINVSSACSLGLHCNRNHCVAASLKEKNA</sequence>
<dbReference type="Proteomes" id="UP000077202">
    <property type="component" value="Unassembled WGS sequence"/>
</dbReference>
<reference evidence="2" key="1">
    <citation type="submission" date="2016-03" db="EMBL/GenBank/DDBJ databases">
        <title>Mechanisms controlling the formation of the plant cell surface in tip-growing cells are functionally conserved among land plants.</title>
        <authorList>
            <person name="Honkanen S."/>
            <person name="Jones V.A."/>
            <person name="Morieri G."/>
            <person name="Champion C."/>
            <person name="Hetherington A.J."/>
            <person name="Kelly S."/>
            <person name="Saint-Marcoux D."/>
            <person name="Proust H."/>
            <person name="Prescott H."/>
            <person name="Dolan L."/>
        </authorList>
    </citation>
    <scope>NUCLEOTIDE SEQUENCE [LARGE SCALE GENOMIC DNA]</scope>
    <source>
        <tissue evidence="2">Whole gametophyte</tissue>
    </source>
</reference>
<dbReference type="EMBL" id="LVLJ01000129">
    <property type="protein sequence ID" value="OAE35582.1"/>
    <property type="molecule type" value="Genomic_DNA"/>
</dbReference>
<feature type="region of interest" description="Disordered" evidence="1">
    <location>
        <begin position="37"/>
        <end position="65"/>
    </location>
</feature>
<comment type="caution">
    <text evidence="2">The sequence shown here is derived from an EMBL/GenBank/DDBJ whole genome shotgun (WGS) entry which is preliminary data.</text>
</comment>
<evidence type="ECO:0000256" key="1">
    <source>
        <dbReference type="SAM" id="MobiDB-lite"/>
    </source>
</evidence>
<name>A0A176WTH6_MARPO</name>
<feature type="compositionally biased region" description="Basic and acidic residues" evidence="1">
    <location>
        <begin position="52"/>
        <end position="64"/>
    </location>
</feature>
<keyword evidence="3" id="KW-1185">Reference proteome</keyword>
<evidence type="ECO:0000313" key="2">
    <source>
        <dbReference type="EMBL" id="OAE35582.1"/>
    </source>
</evidence>